<proteinExistence type="predicted"/>
<gene>
    <name evidence="2" type="ORF">EZS28_000651</name>
    <name evidence="1" type="ORF">EZS28_031208</name>
</gene>
<reference evidence="2 3" key="1">
    <citation type="submission" date="2019-03" db="EMBL/GenBank/DDBJ databases">
        <title>Single cell metagenomics reveals metabolic interactions within the superorganism composed of flagellate Streblomastix strix and complex community of Bacteroidetes bacteria on its surface.</title>
        <authorList>
            <person name="Treitli S.C."/>
            <person name="Kolisko M."/>
            <person name="Husnik F."/>
            <person name="Keeling P."/>
            <person name="Hampl V."/>
        </authorList>
    </citation>
    <scope>NUCLEOTIDE SEQUENCE [LARGE SCALE GENOMIC DNA]</scope>
    <source>
        <strain evidence="2">ST1C</strain>
    </source>
</reference>
<sequence>MGNVVYKGADEIHLRIFPWLETTAYNAVLTYNNAVIRQYPEQPTVGQDFWFCAKIQSI</sequence>
<feature type="non-terminal residue" evidence="2">
    <location>
        <position position="58"/>
    </location>
</feature>
<dbReference type="Proteomes" id="UP000324800">
    <property type="component" value="Unassembled WGS sequence"/>
</dbReference>
<protein>
    <submittedName>
        <fullName evidence="2">Uncharacterized protein</fullName>
    </submittedName>
</protein>
<dbReference type="EMBL" id="SNRW01000056">
    <property type="protein sequence ID" value="KAA6403816.1"/>
    <property type="molecule type" value="Genomic_DNA"/>
</dbReference>
<dbReference type="EMBL" id="SNRW01012896">
    <property type="protein sequence ID" value="KAA6373265.1"/>
    <property type="molecule type" value="Genomic_DNA"/>
</dbReference>
<name>A0A5J4XAI6_9EUKA</name>
<evidence type="ECO:0000313" key="3">
    <source>
        <dbReference type="Proteomes" id="UP000324800"/>
    </source>
</evidence>
<dbReference type="AlphaFoldDB" id="A0A5J4XAI6"/>
<evidence type="ECO:0000313" key="1">
    <source>
        <dbReference type="EMBL" id="KAA6373265.1"/>
    </source>
</evidence>
<comment type="caution">
    <text evidence="2">The sequence shown here is derived from an EMBL/GenBank/DDBJ whole genome shotgun (WGS) entry which is preliminary data.</text>
</comment>
<organism evidence="2 3">
    <name type="scientific">Streblomastix strix</name>
    <dbReference type="NCBI Taxonomy" id="222440"/>
    <lineage>
        <taxon>Eukaryota</taxon>
        <taxon>Metamonada</taxon>
        <taxon>Preaxostyla</taxon>
        <taxon>Oxymonadida</taxon>
        <taxon>Streblomastigidae</taxon>
        <taxon>Streblomastix</taxon>
    </lineage>
</organism>
<evidence type="ECO:0000313" key="2">
    <source>
        <dbReference type="EMBL" id="KAA6403816.1"/>
    </source>
</evidence>
<accession>A0A5J4XAI6</accession>